<keyword evidence="2" id="KW-0238">DNA-binding</keyword>
<dbReference type="AlphaFoldDB" id="A0A3D9CD81"/>
<dbReference type="EMBL" id="QNVT01000002">
    <property type="protein sequence ID" value="REC63729.1"/>
    <property type="molecule type" value="Genomic_DNA"/>
</dbReference>
<dbReference type="Gene3D" id="1.10.10.60">
    <property type="entry name" value="Homeodomain-like"/>
    <property type="match status" value="1"/>
</dbReference>
<evidence type="ECO:0000259" key="4">
    <source>
        <dbReference type="PROSITE" id="PS01124"/>
    </source>
</evidence>
<evidence type="ECO:0000256" key="2">
    <source>
        <dbReference type="ARBA" id="ARBA00023125"/>
    </source>
</evidence>
<name>A0A3D9CD81_9FLAO</name>
<dbReference type="Pfam" id="PF12833">
    <property type="entry name" value="HTH_18"/>
    <property type="match status" value="1"/>
</dbReference>
<dbReference type="GO" id="GO:0003700">
    <property type="term" value="F:DNA-binding transcription factor activity"/>
    <property type="evidence" value="ECO:0007669"/>
    <property type="project" value="InterPro"/>
</dbReference>
<dbReference type="SUPFAM" id="SSF46689">
    <property type="entry name" value="Homeodomain-like"/>
    <property type="match status" value="1"/>
</dbReference>
<gene>
    <name evidence="5" type="ORF">DRF65_03195</name>
</gene>
<dbReference type="GO" id="GO:0043565">
    <property type="term" value="F:sequence-specific DNA binding"/>
    <property type="evidence" value="ECO:0007669"/>
    <property type="project" value="InterPro"/>
</dbReference>
<comment type="caution">
    <text evidence="5">The sequence shown here is derived from an EMBL/GenBank/DDBJ whole genome shotgun (WGS) entry which is preliminary data.</text>
</comment>
<evidence type="ECO:0000256" key="3">
    <source>
        <dbReference type="ARBA" id="ARBA00023163"/>
    </source>
</evidence>
<dbReference type="SMART" id="SM00342">
    <property type="entry name" value="HTH_ARAC"/>
    <property type="match status" value="1"/>
</dbReference>
<evidence type="ECO:0000256" key="1">
    <source>
        <dbReference type="ARBA" id="ARBA00023015"/>
    </source>
</evidence>
<dbReference type="InterPro" id="IPR018060">
    <property type="entry name" value="HTH_AraC"/>
</dbReference>
<organism evidence="5 6">
    <name type="scientific">Chryseobacterium pennae</name>
    <dbReference type="NCBI Taxonomy" id="2258962"/>
    <lineage>
        <taxon>Bacteria</taxon>
        <taxon>Pseudomonadati</taxon>
        <taxon>Bacteroidota</taxon>
        <taxon>Flavobacteriia</taxon>
        <taxon>Flavobacteriales</taxon>
        <taxon>Weeksellaceae</taxon>
        <taxon>Chryseobacterium group</taxon>
        <taxon>Chryseobacterium</taxon>
    </lineage>
</organism>
<feature type="domain" description="HTH araC/xylS-type" evidence="4">
    <location>
        <begin position="39"/>
        <end position="137"/>
    </location>
</feature>
<dbReference type="InterPro" id="IPR009057">
    <property type="entry name" value="Homeodomain-like_sf"/>
</dbReference>
<keyword evidence="3" id="KW-0804">Transcription</keyword>
<keyword evidence="6" id="KW-1185">Reference proteome</keyword>
<proteinExistence type="predicted"/>
<evidence type="ECO:0000313" key="5">
    <source>
        <dbReference type="EMBL" id="REC63729.1"/>
    </source>
</evidence>
<keyword evidence="1" id="KW-0805">Transcription regulation</keyword>
<accession>A0A3D9CD81</accession>
<dbReference type="PANTHER" id="PTHR43280">
    <property type="entry name" value="ARAC-FAMILY TRANSCRIPTIONAL REGULATOR"/>
    <property type="match status" value="1"/>
</dbReference>
<sequence>MSFVYCIRSLIYYILQKLNMEYAEINHLGLEKTDTKIAFQFKKLVEVHMNKKQRVSEYADMLNISRISLNEAVKKQFNITAVHLLKQRLLSEIKDYLIYSNLTIAEIAYKLNFSDPSHLMRFFKAATGQTAGNFRSQYI</sequence>
<protein>
    <recommendedName>
        <fullName evidence="4">HTH araC/xylS-type domain-containing protein</fullName>
    </recommendedName>
</protein>
<evidence type="ECO:0000313" key="6">
    <source>
        <dbReference type="Proteomes" id="UP000256686"/>
    </source>
</evidence>
<dbReference type="PROSITE" id="PS01124">
    <property type="entry name" value="HTH_ARAC_FAMILY_2"/>
    <property type="match status" value="1"/>
</dbReference>
<dbReference type="Proteomes" id="UP000256686">
    <property type="component" value="Unassembled WGS sequence"/>
</dbReference>
<dbReference type="PANTHER" id="PTHR43280:SF32">
    <property type="entry name" value="TRANSCRIPTIONAL REGULATORY PROTEIN"/>
    <property type="match status" value="1"/>
</dbReference>
<reference evidence="6" key="1">
    <citation type="submission" date="2018-06" db="EMBL/GenBank/DDBJ databases">
        <authorList>
            <person name="Lum Nde A."/>
            <person name="Hugo C."/>
        </authorList>
    </citation>
    <scope>NUCLEOTIDE SEQUENCE [LARGE SCALE GENOMIC DNA]</scope>
    <source>
        <strain evidence="6">1_F178</strain>
    </source>
</reference>